<evidence type="ECO:0000313" key="2">
    <source>
        <dbReference type="Proteomes" id="UP000736787"/>
    </source>
</evidence>
<evidence type="ECO:0000313" key="1">
    <source>
        <dbReference type="EMBL" id="KAG2887968.1"/>
    </source>
</evidence>
<organism evidence="1 2">
    <name type="scientific">Phytophthora cactorum</name>
    <dbReference type="NCBI Taxonomy" id="29920"/>
    <lineage>
        <taxon>Eukaryota</taxon>
        <taxon>Sar</taxon>
        <taxon>Stramenopiles</taxon>
        <taxon>Oomycota</taxon>
        <taxon>Peronosporomycetes</taxon>
        <taxon>Peronosporales</taxon>
        <taxon>Peronosporaceae</taxon>
        <taxon>Phytophthora</taxon>
    </lineage>
</organism>
<proteinExistence type="predicted"/>
<reference evidence="1" key="1">
    <citation type="submission" date="2018-10" db="EMBL/GenBank/DDBJ databases">
        <title>Effector identification in a new, highly contiguous assembly of the strawberry crown rot pathogen Phytophthora cactorum.</title>
        <authorList>
            <person name="Armitage A.D."/>
            <person name="Nellist C.F."/>
            <person name="Bates H."/>
            <person name="Vickerstaff R.J."/>
            <person name="Harrison R.J."/>
        </authorList>
    </citation>
    <scope>NUCLEOTIDE SEQUENCE</scope>
    <source>
        <strain evidence="1">4040</strain>
    </source>
</reference>
<name>A0A8T1AQR6_9STRA</name>
<protein>
    <submittedName>
        <fullName evidence="1">Uncharacterized protein</fullName>
    </submittedName>
</protein>
<dbReference type="Proteomes" id="UP000736787">
    <property type="component" value="Unassembled WGS sequence"/>
</dbReference>
<dbReference type="EMBL" id="RCMK01001828">
    <property type="protein sequence ID" value="KAG2887968.1"/>
    <property type="molecule type" value="Genomic_DNA"/>
</dbReference>
<comment type="caution">
    <text evidence="1">The sequence shown here is derived from an EMBL/GenBank/DDBJ whole genome shotgun (WGS) entry which is preliminary data.</text>
</comment>
<gene>
    <name evidence="1" type="ORF">PC117_g25041</name>
</gene>
<sequence length="153" mass="17075">MGHGFVSNRRDDVTDADLDGVCAFLCPKNTRKRGNTLPAACRNGSVSNQDHQVGQLYILRRRVSFIQSRSGGHCSRICPLDIRLQHFGRESLTVTQRRRLSVLGVSRRAFASACDFIVAYFNQASDAHSQGKAMHSSWALSHGAENEILYPWI</sequence>
<dbReference type="AlphaFoldDB" id="A0A8T1AQR6"/>
<accession>A0A8T1AQR6</accession>